<keyword evidence="3" id="KW-1185">Reference proteome</keyword>
<sequence length="88" mass="9550">MASYAEVLQYLSSLDYPAGKDDVIREAEREGAPPDVLRALRALPPVDYANGNVARSAGIEAAPELSPSQRAAQARDRHPRVSQHLRGI</sequence>
<gene>
    <name evidence="2" type="ORF">D7193_28770</name>
</gene>
<dbReference type="Pfam" id="PF11387">
    <property type="entry name" value="DUF2795"/>
    <property type="match status" value="1"/>
</dbReference>
<feature type="compositionally biased region" description="Basic residues" evidence="1">
    <location>
        <begin position="77"/>
        <end position="88"/>
    </location>
</feature>
<dbReference type="InterPro" id="IPR021527">
    <property type="entry name" value="DUF2795"/>
</dbReference>
<dbReference type="AlphaFoldDB" id="A0A3A9ZXH8"/>
<protein>
    <submittedName>
        <fullName evidence="2">DUF2795 domain-containing protein</fullName>
    </submittedName>
</protein>
<evidence type="ECO:0000313" key="2">
    <source>
        <dbReference type="EMBL" id="RKN51897.1"/>
    </source>
</evidence>
<feature type="region of interest" description="Disordered" evidence="1">
    <location>
        <begin position="59"/>
        <end position="88"/>
    </location>
</feature>
<dbReference type="EMBL" id="RBAN01000006">
    <property type="protein sequence ID" value="RKN51897.1"/>
    <property type="molecule type" value="Genomic_DNA"/>
</dbReference>
<evidence type="ECO:0000313" key="3">
    <source>
        <dbReference type="Proteomes" id="UP000279968"/>
    </source>
</evidence>
<comment type="caution">
    <text evidence="2">The sequence shown here is derived from an EMBL/GenBank/DDBJ whole genome shotgun (WGS) entry which is preliminary data.</text>
</comment>
<organism evidence="2 3">
    <name type="scientific">Micromonospora costi</name>
    <dbReference type="NCBI Taxonomy" id="1530042"/>
    <lineage>
        <taxon>Bacteria</taxon>
        <taxon>Bacillati</taxon>
        <taxon>Actinomycetota</taxon>
        <taxon>Actinomycetes</taxon>
        <taxon>Micromonosporales</taxon>
        <taxon>Micromonosporaceae</taxon>
        <taxon>Micromonospora</taxon>
    </lineage>
</organism>
<dbReference type="OrthoDB" id="5116616at2"/>
<dbReference type="Proteomes" id="UP000279968">
    <property type="component" value="Unassembled WGS sequence"/>
</dbReference>
<proteinExistence type="predicted"/>
<name>A0A3A9ZXH8_9ACTN</name>
<reference evidence="2 3" key="1">
    <citation type="journal article" date="2015" name="Int. J. Syst. Evol. Microbiol.">
        <title>Micromonospora costi sp. nov., isolated from a leaf of Costus speciosus.</title>
        <authorList>
            <person name="Thawai C."/>
        </authorList>
    </citation>
    <scope>NUCLEOTIDE SEQUENCE [LARGE SCALE GENOMIC DNA]</scope>
    <source>
        <strain evidence="2 3">CS1-12</strain>
    </source>
</reference>
<evidence type="ECO:0000256" key="1">
    <source>
        <dbReference type="SAM" id="MobiDB-lite"/>
    </source>
</evidence>
<dbReference type="RefSeq" id="WP_120782757.1">
    <property type="nucleotide sequence ID" value="NZ_JBHLUP010000002.1"/>
</dbReference>
<accession>A0A3A9ZXH8</accession>